<dbReference type="AlphaFoldDB" id="A0A2A4IUQ3"/>
<organism evidence="2">
    <name type="scientific">Heliothis virescens</name>
    <name type="common">Tobacco budworm moth</name>
    <dbReference type="NCBI Taxonomy" id="7102"/>
    <lineage>
        <taxon>Eukaryota</taxon>
        <taxon>Metazoa</taxon>
        <taxon>Ecdysozoa</taxon>
        <taxon>Arthropoda</taxon>
        <taxon>Hexapoda</taxon>
        <taxon>Insecta</taxon>
        <taxon>Pterygota</taxon>
        <taxon>Neoptera</taxon>
        <taxon>Endopterygota</taxon>
        <taxon>Lepidoptera</taxon>
        <taxon>Glossata</taxon>
        <taxon>Ditrysia</taxon>
        <taxon>Noctuoidea</taxon>
        <taxon>Noctuidae</taxon>
        <taxon>Heliothinae</taxon>
        <taxon>Heliothis</taxon>
    </lineage>
</organism>
<comment type="caution">
    <text evidence="2">The sequence shown here is derived from an EMBL/GenBank/DDBJ whole genome shotgun (WGS) entry which is preliminary data.</text>
</comment>
<evidence type="ECO:0000256" key="1">
    <source>
        <dbReference type="SAM" id="MobiDB-lite"/>
    </source>
</evidence>
<proteinExistence type="predicted"/>
<feature type="region of interest" description="Disordered" evidence="1">
    <location>
        <begin position="68"/>
        <end position="124"/>
    </location>
</feature>
<name>A0A2A4IUQ3_HELVI</name>
<reference evidence="2" key="1">
    <citation type="submission" date="2017-09" db="EMBL/GenBank/DDBJ databases">
        <title>Contemporary evolution of a Lepidopteran species, Heliothis virescens, in response to modern agricultural practices.</title>
        <authorList>
            <person name="Fritz M.L."/>
            <person name="Deyonke A.M."/>
            <person name="Papanicolaou A."/>
            <person name="Micinski S."/>
            <person name="Westbrook J."/>
            <person name="Gould F."/>
        </authorList>
    </citation>
    <scope>NUCLEOTIDE SEQUENCE [LARGE SCALE GENOMIC DNA]</scope>
    <source>
        <strain evidence="2">HvINT-</strain>
        <tissue evidence="2">Whole body</tissue>
    </source>
</reference>
<sequence length="224" mass="25007">MRPNRRCIRPALQDVQEDSDDEAFYGSNMPVGCILFSSTEIYAAVQRISAMRPPCDCTEEVPIEPCLRPESPNSNMMHNQRPQIRSSTPVRSSADTAPSNADISINDQNIPEDINSNATPPRESLSDIELSPILVCKHKPGNKNITRRKLLTTPEPPLVRRRLSFSQRMPTPSAAGRLIANRIIKYARCIRNIHEKEMCCVSCGLLPTSPVTGHCGHTRCLKYV</sequence>
<evidence type="ECO:0000313" key="2">
    <source>
        <dbReference type="EMBL" id="PCG63461.1"/>
    </source>
</evidence>
<protein>
    <submittedName>
        <fullName evidence="2">Uncharacterized protein</fullName>
    </submittedName>
</protein>
<dbReference type="EMBL" id="NWSH01006407">
    <property type="protein sequence ID" value="PCG63461.1"/>
    <property type="molecule type" value="Genomic_DNA"/>
</dbReference>
<gene>
    <name evidence="2" type="ORF">B5V51_12268</name>
</gene>
<accession>A0A2A4IUQ3</accession>
<feature type="compositionally biased region" description="Polar residues" evidence="1">
    <location>
        <begin position="71"/>
        <end position="119"/>
    </location>
</feature>